<dbReference type="Gene3D" id="1.20.5.340">
    <property type="match status" value="6"/>
</dbReference>
<protein>
    <submittedName>
        <fullName evidence="3">Phage tail protein</fullName>
    </submittedName>
</protein>
<feature type="chain" id="PRO_5041202457" evidence="2">
    <location>
        <begin position="25"/>
        <end position="2303"/>
    </location>
</feature>
<evidence type="ECO:0000256" key="1">
    <source>
        <dbReference type="SAM" id="Coils"/>
    </source>
</evidence>
<name>A0AA43B963_SPHYA</name>
<accession>A0AA43B963</accession>
<dbReference type="RefSeq" id="WP_279727150.1">
    <property type="nucleotide sequence ID" value="NZ_JAOCKX010000002.1"/>
</dbReference>
<organism evidence="3 4">
    <name type="scientific">Sphingobium yanoikuyae</name>
    <name type="common">Sphingomonas yanoikuyae</name>
    <dbReference type="NCBI Taxonomy" id="13690"/>
    <lineage>
        <taxon>Bacteria</taxon>
        <taxon>Pseudomonadati</taxon>
        <taxon>Pseudomonadota</taxon>
        <taxon>Alphaproteobacteria</taxon>
        <taxon>Sphingomonadales</taxon>
        <taxon>Sphingomonadaceae</taxon>
        <taxon>Sphingobium</taxon>
    </lineage>
</organism>
<dbReference type="PANTHER" id="PTHR23159">
    <property type="entry name" value="CENTROSOMAL PROTEIN 2"/>
    <property type="match status" value="1"/>
</dbReference>
<sequence length="2303" mass="240010">MSGFMRKAALVVGAVALVAATAGAAAPLLAPGMAGAAGIAGVSAATLTAIGTYGGLAAGVLTAISTATAPGMSSQGSQTSFTTNPQSGLPYAMGRTRMSGLRIYANTNTRPGYTKFNDLLWFGALLSIGGAIGGIEKFTADNEIVTFDASGNAIGDYHDYQAQKIHLGGQQTSALALSLVGGSAPGWTTSHKLSGITHAMWCLRYNKQGEMYGAWAPEPAWIGSWVKVYDPRLDSTYPGGSGSCRALVESTYVWSDNPGLHALTWALGRWQNGKRTCGIGAPVANIRVAEFVECANVCEANGWKVGGVEWTTDSKWDTLKRILQAGGAIPTQTGAMVGCLVSTPRTAIATIESRHLLDSLSIAATKSRRDRFNSVIPRYVDEASDWSVISGTAITVSDYVTADKGQRTKEIDYPLVQVFSGQVAKQPGQLAAYDIVNSREAGPINFTTGPEWIGLKTGDVILLNVPEEGLVNQPVLITRRAPDPSTGKVAFSAQTETYAKHAYALGQSTTPPAPFSLTAPDLKPPAPAAANWAAAGTVTGEGLPAIVVTGNSEMPSADAVLIDYKLPADATWTRSAILSANEPVQHVIAPLQSETAYQIRVGYRVEQIDGEFTILAAVTTGVGIISDISGTIGQQQDKLEQLEQDTAAAQTNIAAAQAQIAAIESSVSADFSEVNAALSTLNGEVDTAQSNIASLQQADSAIQQSVATLQSDMTSAQGSIGTISGEIDALTGSVGGLNTAVSQLGDETEALQTQAAGIASSVSSLSDQITSLGGDVNTIESTLSSQGASISSLQTTVSNQAGTLAQHTTDIATANANISTNATAITGLNGSLASLSSTVSTQGGQISGLQSVTTTLQGTVSTLQTQVRAGGGNLLVNTDAAIGLDGWEWGSSGGPVGIEFGRNAPNASWHPASENVFSIHQPDGTSSGYSEFAQYVAVTGGKYYDFSLLWGAHRCQSELIAQWENGSGDVLGYSTLGPQGPAGGGPTLGDFALTSFNTQAPAGSIRVRFYMRKYATLAGQWDSWAWFLRPQIAESVAGAASPVAYSPGSARAAIVMTAEAISTANGQIASLSTALSTQGASISTLQSVQSSHSGTIAQHSSDIATANANISTNAQAISTANGNIASLTTRVSSAESSVSANASAITGLTGRTASLETSVSAQGASISSLQTASSTQAGQLATLTTQVSAGGGNMLPNTDFAVNTIGWFEYWNGNGAFTSGRNLLGDDWRPPNENVFVIGQNDADPNYYVSFFTLDYIPVDENKWYEWSGYVGAHRCSGNILVQFFDQNGTILANHYGPGYSDLSYNGRLVGQYARPYLKMKPPAGSATCRMVFEKGATTSGANSYLVILRPQMKEVLESSSSPAAYSVGSAGAVVSQQATALSTLTTSFSSLETRVSSAEGSVSTLQSSMTNANGSISSLQNSVSSLNGSVSTLQSSSSTQAGQISSLQSTVNTQGGQISANAQAISTANSTLSQLNTVVSASSNPNLLQNGGFENELRGWDKEGEVASGWFRNLWTWGSYAANTTAWTGGFAYLSSQIVGVAENNVYTFAAEGELRSDGAAHNYLSIVWENSAGQYISESNADGPLQNQSFSTDGSARFKVTATSPSGAARARLRLVTYCPPGVTVTLISWRQAKFEFGSIMTPYSGEATATQGYAAYSDLNSSHASLSSTVSSQGGIISTLQSTTSTLSGTVSSLSSTVAAQGGSISTLQSVQSTHDGQIATLNNRVTLGGNLLQNTEFGADTSGWDFYSHDGSSNGFEWGRDLPSEEWRPANEHVLAIHQLDSSGTRHAQWHSNQTPVIGGHWYEGSVYAATHRCYSELRIEWYDGAGNAIGTAQSSRMDAFSPFWQSNGGRNIGNFTRIWLKVQAPANAGRALLNWVKYGTSQDGIWNGATDSWGWMCRPQLAEVFAETQSPTSYFPGKTGLVIQQQATAINTLNSQYSSLSSTVATQGSQISSNATAISTMNGTVATLQSTVSSQGASISSLQTTTSTLTGNVATLTTRVDAGTGYNLLPNSTFENGLTGWTPAGPSWFVTSGNNWGSYAWANISGTWNGYVYIDSPRISADATGTFTASFDWDVGGANNSAWEVWLEILYFDSAGNEVGRSYGPHVSGSGARGFWFGNGGNQNRAGVVTTGVAPSGTAQALVRLIAYGTQLAGFAVRQVKLERGSIATPYSAEASIVQSFSTLSTLNSQYASLSSTVSTQGVTISSQATAISTLNGDVAAILGQWGVELDVNGYVSGIKTNNNGTRADMTLRMDKVKMITPSGLGGYWQVTFDSQGRPTQTIGDDASGVTIEIGYLA</sequence>
<comment type="caution">
    <text evidence="3">The sequence shown here is derived from an EMBL/GenBank/DDBJ whole genome shotgun (WGS) entry which is preliminary data.</text>
</comment>
<dbReference type="Gene3D" id="2.60.120.260">
    <property type="entry name" value="Galactose-binding domain-like"/>
    <property type="match status" value="2"/>
</dbReference>
<evidence type="ECO:0000313" key="4">
    <source>
        <dbReference type="Proteomes" id="UP001162318"/>
    </source>
</evidence>
<dbReference type="EMBL" id="JAOCKX010000002">
    <property type="protein sequence ID" value="MDH2129900.1"/>
    <property type="molecule type" value="Genomic_DNA"/>
</dbReference>
<feature type="coiled-coil region" evidence="1">
    <location>
        <begin position="625"/>
        <end position="698"/>
    </location>
</feature>
<gene>
    <name evidence="3" type="ORF">N5J77_02095</name>
</gene>
<keyword evidence="2" id="KW-0732">Signal</keyword>
<proteinExistence type="predicted"/>
<dbReference type="Proteomes" id="UP001162318">
    <property type="component" value="Unassembled WGS sequence"/>
</dbReference>
<evidence type="ECO:0000256" key="2">
    <source>
        <dbReference type="SAM" id="SignalP"/>
    </source>
</evidence>
<dbReference type="SUPFAM" id="SSF57997">
    <property type="entry name" value="Tropomyosin"/>
    <property type="match status" value="1"/>
</dbReference>
<evidence type="ECO:0000313" key="3">
    <source>
        <dbReference type="EMBL" id="MDH2129900.1"/>
    </source>
</evidence>
<feature type="signal peptide" evidence="2">
    <location>
        <begin position="1"/>
        <end position="24"/>
    </location>
</feature>
<reference evidence="3" key="1">
    <citation type="submission" date="2022-09" db="EMBL/GenBank/DDBJ databases">
        <title>Intensive care unit water sources are persistently colonized with multi-drug resistant bacteria and are the site of extensive horizontal gene transfer of antibiotic resistance genes.</title>
        <authorList>
            <person name="Diorio-Toth L."/>
        </authorList>
    </citation>
    <scope>NUCLEOTIDE SEQUENCE</scope>
    <source>
        <strain evidence="3">GD03659</strain>
    </source>
</reference>
<dbReference type="PANTHER" id="PTHR23159:SF31">
    <property type="entry name" value="CENTROSOME-ASSOCIATED PROTEIN CEP250 ISOFORM X1"/>
    <property type="match status" value="1"/>
</dbReference>
<keyword evidence="1" id="KW-0175">Coiled coil</keyword>